<keyword evidence="2 5" id="KW-0812">Transmembrane</keyword>
<dbReference type="PANTHER" id="PTHR36834:SF1">
    <property type="entry name" value="INTEGRAL MEMBRANE PROTEIN"/>
    <property type="match status" value="1"/>
</dbReference>
<feature type="transmembrane region" description="Helical" evidence="5">
    <location>
        <begin position="46"/>
        <end position="64"/>
    </location>
</feature>
<dbReference type="GO" id="GO:0016020">
    <property type="term" value="C:membrane"/>
    <property type="evidence" value="ECO:0007669"/>
    <property type="project" value="UniProtKB-SubCell"/>
</dbReference>
<organism evidence="8 9">
    <name type="scientific">Bifidobacterium ruminantium</name>
    <dbReference type="NCBI Taxonomy" id="78346"/>
    <lineage>
        <taxon>Bacteria</taxon>
        <taxon>Bacillati</taxon>
        <taxon>Actinomycetota</taxon>
        <taxon>Actinomycetes</taxon>
        <taxon>Bifidobacteriales</taxon>
        <taxon>Bifidobacteriaceae</taxon>
        <taxon>Bifidobacterium</taxon>
    </lineage>
</organism>
<feature type="transmembrane region" description="Helical" evidence="5">
    <location>
        <begin position="96"/>
        <end position="116"/>
    </location>
</feature>
<evidence type="ECO:0000259" key="7">
    <source>
        <dbReference type="Pfam" id="PF06271"/>
    </source>
</evidence>
<sequence>MSYVLYFSKPFTLAIALWPFLSLLLTLPVLALLYHRDNRLRFSSALTAYLIVLYLIALACFTLYPMPENAAAYCATHHLKPQLNPLEFIHDIQTDGLAGIMQLAMNVVFFIPLGFFMKRTFRWKLAIALPITFLTSLLIETTQLTGIWGIYPCAYRLFDVDDLITNTVGGALGFAIGNVINRLLPQRHIDKDAITTNPGFIRRCVALAIDLLIIGAASVSVSAFVYLVGAMIDVNRANDINSIVSTVSTMVMFVLFEGIIPWNRNGRTLGGGFTRMTMETEERSGMRRGIFYMARIVVLYCAVYGLGTSCSFYVLLLDMALIVFWCAGKRMPYDCI</sequence>
<dbReference type="PANTHER" id="PTHR36834">
    <property type="entry name" value="MEMBRANE PROTEIN-RELATED"/>
    <property type="match status" value="1"/>
</dbReference>
<dbReference type="Pfam" id="PF04892">
    <property type="entry name" value="VanZ"/>
    <property type="match status" value="1"/>
</dbReference>
<comment type="caution">
    <text evidence="8">The sequence shown here is derived from an EMBL/GenBank/DDBJ whole genome shotgun (WGS) entry which is preliminary data.</text>
</comment>
<dbReference type="EMBL" id="JGZL01000007">
    <property type="protein sequence ID" value="KFI89891.1"/>
    <property type="molecule type" value="Genomic_DNA"/>
</dbReference>
<evidence type="ECO:0000256" key="1">
    <source>
        <dbReference type="ARBA" id="ARBA00004141"/>
    </source>
</evidence>
<feature type="transmembrane region" description="Helical" evidence="5">
    <location>
        <begin position="163"/>
        <end position="184"/>
    </location>
</feature>
<proteinExistence type="predicted"/>
<feature type="transmembrane region" description="Helical" evidence="5">
    <location>
        <begin position="205"/>
        <end position="228"/>
    </location>
</feature>
<gene>
    <name evidence="8" type="ORF">BRUM_1111</name>
</gene>
<evidence type="ECO:0000313" key="8">
    <source>
        <dbReference type="EMBL" id="KFI89891.1"/>
    </source>
</evidence>
<dbReference type="eggNOG" id="COG4767">
    <property type="taxonomic scope" value="Bacteria"/>
</dbReference>
<dbReference type="InterPro" id="IPR006976">
    <property type="entry name" value="VanZ-like"/>
</dbReference>
<feature type="domain" description="VanZ-like" evidence="6">
    <location>
        <begin position="52"/>
        <end position="178"/>
    </location>
</feature>
<feature type="transmembrane region" description="Helical" evidence="5">
    <location>
        <begin position="128"/>
        <end position="151"/>
    </location>
</feature>
<evidence type="ECO:0000256" key="5">
    <source>
        <dbReference type="SAM" id="Phobius"/>
    </source>
</evidence>
<evidence type="ECO:0000313" key="9">
    <source>
        <dbReference type="Proteomes" id="UP000029078"/>
    </source>
</evidence>
<evidence type="ECO:0000256" key="4">
    <source>
        <dbReference type="ARBA" id="ARBA00023136"/>
    </source>
</evidence>
<feature type="transmembrane region" description="Helical" evidence="5">
    <location>
        <begin position="12"/>
        <end position="34"/>
    </location>
</feature>
<evidence type="ECO:0000256" key="3">
    <source>
        <dbReference type="ARBA" id="ARBA00022989"/>
    </source>
</evidence>
<keyword evidence="9" id="KW-1185">Reference proteome</keyword>
<dbReference type="RefSeq" id="WP_026646020.1">
    <property type="nucleotide sequence ID" value="NZ_JGZL01000007.1"/>
</dbReference>
<keyword evidence="4 5" id="KW-0472">Membrane</keyword>
<feature type="domain" description="RDD" evidence="7">
    <location>
        <begin position="198"/>
        <end position="336"/>
    </location>
</feature>
<evidence type="ECO:0000256" key="2">
    <source>
        <dbReference type="ARBA" id="ARBA00022692"/>
    </source>
</evidence>
<dbReference type="InterPro" id="IPR053150">
    <property type="entry name" value="Teicoplanin_resist-assoc"/>
</dbReference>
<name>A0A087D2Z1_BIFRU</name>
<comment type="subcellular location">
    <subcellularLocation>
        <location evidence="1">Membrane</location>
        <topology evidence="1">Multi-pass membrane protein</topology>
    </subcellularLocation>
</comment>
<dbReference type="Proteomes" id="UP000029078">
    <property type="component" value="Unassembled WGS sequence"/>
</dbReference>
<feature type="transmembrane region" description="Helical" evidence="5">
    <location>
        <begin position="240"/>
        <end position="260"/>
    </location>
</feature>
<reference evidence="8 9" key="1">
    <citation type="submission" date="2014-03" db="EMBL/GenBank/DDBJ databases">
        <title>Genomics of Bifidobacteria.</title>
        <authorList>
            <person name="Ventura M."/>
            <person name="Milani C."/>
            <person name="Lugli G.A."/>
        </authorList>
    </citation>
    <scope>NUCLEOTIDE SEQUENCE [LARGE SCALE GENOMIC DNA]</scope>
    <source>
        <strain evidence="8 9">LMG 21811</strain>
    </source>
</reference>
<dbReference type="AlphaFoldDB" id="A0A087D2Z1"/>
<protein>
    <submittedName>
        <fullName evidence="8">VanZ family protein</fullName>
    </submittedName>
</protein>
<dbReference type="Pfam" id="PF06271">
    <property type="entry name" value="RDD"/>
    <property type="match status" value="1"/>
</dbReference>
<evidence type="ECO:0000259" key="6">
    <source>
        <dbReference type="Pfam" id="PF04892"/>
    </source>
</evidence>
<dbReference type="STRING" id="78346.BRUM_1111"/>
<keyword evidence="3 5" id="KW-1133">Transmembrane helix</keyword>
<dbReference type="InterPro" id="IPR010432">
    <property type="entry name" value="RDD"/>
</dbReference>
<accession>A0A087D2Z1</accession>